<sequence length="242" mass="26991">MSDHTEDTNTGPVTLTFRCPAELEGLIPRPIPASSGVPGWLKTMPAQAFNAINGREENTVKRCPPFVDAMTLGFLIPLICDLRFENGEVTWDNDFPPGGAVSYPRSPIGFHDSSQLEGTPLFAADRSLIKFSNLWTIEAPDGYAVLFTHPFNRFDLPFTTLTGIVDCDRYHDNWVHFPAHWHDINFSGVLPRGTPVAQCLAIKREASVVRTAPLTTEEAQRAHDLTTAINREPGLYRRQFRA</sequence>
<dbReference type="RefSeq" id="WP_074820653.1">
    <property type="nucleotide sequence ID" value="NZ_FNTI01000001.1"/>
</dbReference>
<reference evidence="1 2" key="1">
    <citation type="submission" date="2016-10" db="EMBL/GenBank/DDBJ databases">
        <authorList>
            <person name="de Groot N.N."/>
        </authorList>
    </citation>
    <scope>NUCLEOTIDE SEQUENCE [LARGE SCALE GENOMIC DNA]</scope>
    <source>
        <strain evidence="1 2">GAS522</strain>
    </source>
</reference>
<proteinExistence type="predicted"/>
<evidence type="ECO:0000313" key="1">
    <source>
        <dbReference type="EMBL" id="SED15193.1"/>
    </source>
</evidence>
<name>A0A1M6YPN5_9BRAD</name>
<dbReference type="AlphaFoldDB" id="A0A1M6YPN5"/>
<gene>
    <name evidence="1" type="ORF">SAMN05444171_3282</name>
</gene>
<evidence type="ECO:0000313" key="2">
    <source>
        <dbReference type="Proteomes" id="UP000183208"/>
    </source>
</evidence>
<dbReference type="EMBL" id="FNTI01000001">
    <property type="protein sequence ID" value="SED15193.1"/>
    <property type="molecule type" value="Genomic_DNA"/>
</dbReference>
<accession>A0A1M6YPN5</accession>
<dbReference type="Proteomes" id="UP000183208">
    <property type="component" value="Unassembled WGS sequence"/>
</dbReference>
<organism evidence="1 2">
    <name type="scientific">Bradyrhizobium lablabi</name>
    <dbReference type="NCBI Taxonomy" id="722472"/>
    <lineage>
        <taxon>Bacteria</taxon>
        <taxon>Pseudomonadati</taxon>
        <taxon>Pseudomonadota</taxon>
        <taxon>Alphaproteobacteria</taxon>
        <taxon>Hyphomicrobiales</taxon>
        <taxon>Nitrobacteraceae</taxon>
        <taxon>Bradyrhizobium</taxon>
    </lineage>
</organism>
<dbReference type="OrthoDB" id="7404855at2"/>
<protein>
    <submittedName>
        <fullName evidence="1">Uncharacterized protein</fullName>
    </submittedName>
</protein>